<gene>
    <name evidence="2" type="ORF">KD146_14960</name>
</gene>
<proteinExistence type="predicted"/>
<evidence type="ECO:0000313" key="2">
    <source>
        <dbReference type="EMBL" id="MBS3850000.1"/>
    </source>
</evidence>
<dbReference type="InterPro" id="IPR028994">
    <property type="entry name" value="Integrin_alpha_N"/>
</dbReference>
<protein>
    <recommendedName>
        <fullName evidence="4">VCBS repeat-containing protein</fullName>
    </recommendedName>
</protein>
<dbReference type="EMBL" id="JAGXTP010000002">
    <property type="protein sequence ID" value="MBS3850000.1"/>
    <property type="molecule type" value="Genomic_DNA"/>
</dbReference>
<dbReference type="AlphaFoldDB" id="A0A942IF08"/>
<dbReference type="Proteomes" id="UP000678281">
    <property type="component" value="Unassembled WGS sequence"/>
</dbReference>
<evidence type="ECO:0000256" key="1">
    <source>
        <dbReference type="SAM" id="SignalP"/>
    </source>
</evidence>
<dbReference type="RefSeq" id="WP_212659614.1">
    <property type="nucleotide sequence ID" value="NZ_JAGXTP010000002.1"/>
</dbReference>
<dbReference type="SUPFAM" id="SSF69318">
    <property type="entry name" value="Integrin alpha N-terminal domain"/>
    <property type="match status" value="1"/>
</dbReference>
<keyword evidence="1" id="KW-0732">Signal</keyword>
<feature type="signal peptide" evidence="1">
    <location>
        <begin position="1"/>
        <end position="20"/>
    </location>
</feature>
<sequence length="262" mass="27643">MSVLRPVLFALLVLTGTASAQERLPDGGVATASGDVAQAWYGQSTTRYDHGILGDRVEGGSLVVIDRTGSRHELVLPERYVFEDLTPRLVDLDGDGASEIITIRTDVGAGAAVAVYGLRDGTLVERSATAPIGRSHRWLSIAAIANFTADAGKEIAIVKTPHIGGVLEILSLKGSVLETILPPQSGYSTHFIGSRDISLARAEDTDSDGFFELALPTQDRRQIVVLGFSPGVHAVARFDTGAVITQPIGSFTAAVTAARQPQ</sequence>
<evidence type="ECO:0008006" key="4">
    <source>
        <dbReference type="Google" id="ProtNLM"/>
    </source>
</evidence>
<feature type="chain" id="PRO_5036945066" description="VCBS repeat-containing protein" evidence="1">
    <location>
        <begin position="21"/>
        <end position="262"/>
    </location>
</feature>
<name>A0A942IF08_9HYPH</name>
<keyword evidence="3" id="KW-1185">Reference proteome</keyword>
<accession>A0A942IF08</accession>
<evidence type="ECO:0000313" key="3">
    <source>
        <dbReference type="Proteomes" id="UP000678281"/>
    </source>
</evidence>
<reference evidence="2" key="1">
    <citation type="submission" date="2021-04" db="EMBL/GenBank/DDBJ databases">
        <title>Devosia litorisediminis sp. nov., isolated from a sand dune.</title>
        <authorList>
            <person name="Park S."/>
            <person name="Yoon J.-H."/>
        </authorList>
    </citation>
    <scope>NUCLEOTIDE SEQUENCE</scope>
    <source>
        <strain evidence="2">BSSL-BM10</strain>
    </source>
</reference>
<comment type="caution">
    <text evidence="2">The sequence shown here is derived from an EMBL/GenBank/DDBJ whole genome shotgun (WGS) entry which is preliminary data.</text>
</comment>
<organism evidence="2 3">
    <name type="scientific">Devosia litorisediminis</name>
    <dbReference type="NCBI Taxonomy" id="2829817"/>
    <lineage>
        <taxon>Bacteria</taxon>
        <taxon>Pseudomonadati</taxon>
        <taxon>Pseudomonadota</taxon>
        <taxon>Alphaproteobacteria</taxon>
        <taxon>Hyphomicrobiales</taxon>
        <taxon>Devosiaceae</taxon>
        <taxon>Devosia</taxon>
    </lineage>
</organism>